<dbReference type="GeneID" id="82255403"/>
<feature type="signal peptide" evidence="1">
    <location>
        <begin position="1"/>
        <end position="21"/>
    </location>
</feature>
<evidence type="ECO:0000256" key="1">
    <source>
        <dbReference type="SAM" id="SignalP"/>
    </source>
</evidence>
<feature type="chain" id="PRO_5010289250" evidence="1">
    <location>
        <begin position="22"/>
        <end position="351"/>
    </location>
</feature>
<protein>
    <submittedName>
        <fullName evidence="2">Uncharacterized protein</fullName>
    </submittedName>
</protein>
<dbReference type="EMBL" id="FNYS01000001">
    <property type="protein sequence ID" value="SEI49493.1"/>
    <property type="molecule type" value="Genomic_DNA"/>
</dbReference>
<sequence>MKQVLKYFVVLLLMFFGVGCSNDDANAELKELIIKVDKSTINEGESIFFSARDVNDKVINEVDYYVNNIKVSNPYKFNTVGTFNVTAKKNGYKNSKAIDILVNRVIKKLTLIASGTEVAIGEDVLFNVTAEGSVISDFSIKYVGNGLFSGNTWYANKIGTHQFYAVKEGFYDSEIISINVKPKEDQRFIIDEKEYSIDDVYLEVYTAYDINSGKRVPYIYTDEVTNRTYQKYRLYAKNSSAPLLQSEFIVELRVYVASTETNFVVPNQENIKYTKVSFVYFFTQTKSRAYALKDLETVNFKWISPFEHSYVKPGTISYQITTKDKKVEINYQGEYNGLRFRDDYEIVPQSK</sequence>
<dbReference type="PROSITE" id="PS51257">
    <property type="entry name" value="PROKAR_LIPOPROTEIN"/>
    <property type="match status" value="1"/>
</dbReference>
<keyword evidence="1" id="KW-0732">Signal</keyword>
<organism evidence="2 3">
    <name type="scientific">Myroides marinus</name>
    <dbReference type="NCBI Taxonomy" id="703342"/>
    <lineage>
        <taxon>Bacteria</taxon>
        <taxon>Pseudomonadati</taxon>
        <taxon>Bacteroidota</taxon>
        <taxon>Flavobacteriia</taxon>
        <taxon>Flavobacteriales</taxon>
        <taxon>Flavobacteriaceae</taxon>
        <taxon>Myroides</taxon>
    </lineage>
</organism>
<accession>A0A1H6R141</accession>
<proteinExistence type="predicted"/>
<name>A0A1H6R141_9FLAO</name>
<evidence type="ECO:0000313" key="3">
    <source>
        <dbReference type="Proteomes" id="UP000183077"/>
    </source>
</evidence>
<evidence type="ECO:0000313" key="2">
    <source>
        <dbReference type="EMBL" id="SEI49493.1"/>
    </source>
</evidence>
<dbReference type="AlphaFoldDB" id="A0A1H6R141"/>
<dbReference type="RefSeq" id="WP_143061399.1">
    <property type="nucleotide sequence ID" value="NZ_FNYS01000001.1"/>
</dbReference>
<reference evidence="2 3" key="1">
    <citation type="submission" date="2016-10" db="EMBL/GenBank/DDBJ databases">
        <authorList>
            <person name="de Groot N.N."/>
        </authorList>
    </citation>
    <scope>NUCLEOTIDE SEQUENCE [LARGE SCALE GENOMIC DNA]</scope>
    <source>
        <strain evidence="2 3">DSM 23048</strain>
    </source>
</reference>
<gene>
    <name evidence="2" type="ORF">SAMN04488018_101168</name>
</gene>
<dbReference type="Proteomes" id="UP000183077">
    <property type="component" value="Unassembled WGS sequence"/>
</dbReference>